<dbReference type="Proteomes" id="UP000714275">
    <property type="component" value="Unassembled WGS sequence"/>
</dbReference>
<evidence type="ECO:0000313" key="2">
    <source>
        <dbReference type="Proteomes" id="UP000714275"/>
    </source>
</evidence>
<proteinExistence type="predicted"/>
<comment type="caution">
    <text evidence="1">The sequence shown here is derived from an EMBL/GenBank/DDBJ whole genome shotgun (WGS) entry which is preliminary data.</text>
</comment>
<name>A0A9P7A382_9AGAM</name>
<reference evidence="1" key="1">
    <citation type="journal article" date="2020" name="New Phytol.">
        <title>Comparative genomics reveals dynamic genome evolution in host specialist ectomycorrhizal fungi.</title>
        <authorList>
            <person name="Lofgren L.A."/>
            <person name="Nguyen N.H."/>
            <person name="Vilgalys R."/>
            <person name="Ruytinx J."/>
            <person name="Liao H.L."/>
            <person name="Branco S."/>
            <person name="Kuo A."/>
            <person name="LaButti K."/>
            <person name="Lipzen A."/>
            <person name="Andreopoulos W."/>
            <person name="Pangilinan J."/>
            <person name="Riley R."/>
            <person name="Hundley H."/>
            <person name="Na H."/>
            <person name="Barry K."/>
            <person name="Grigoriev I.V."/>
            <person name="Stajich J.E."/>
            <person name="Kennedy P.G."/>
        </authorList>
    </citation>
    <scope>NUCLEOTIDE SEQUENCE</scope>
    <source>
        <strain evidence="1">DOB743</strain>
    </source>
</reference>
<dbReference type="InterPro" id="IPR036188">
    <property type="entry name" value="FAD/NAD-bd_sf"/>
</dbReference>
<sequence length="344" mass="38373">MKIAVVGPGVSGLAATCQSNTIRYVPPGKLDGDAVDPNHISQFLRFLQPTPAIRILQTEMSFSVCRDSGLFEWAGKDLATLFCQPSRLLDPYMWRLIYDVLRFNTMPPMTAAISSIPPGKCFMNFPARTLVQFMSNHHLLQITGKPSLLSQCIILACHSDTCTTILKGGRGLCVDEEDILKSFEWNTNVAVLHSVINLMPKARTAWSCLNYLTFSSPTDINTVALTYYMNELQHLPEDLHGPVLVTLNPPTDPDVTKTAARFAYDHPILDTKAIIAQKLMPNIQGRDGVLFAGAWLGYGFHEDGFTSGLRAVAEHIETIYLYIMFKPLMLQVMRVWYDAKAKSK</sequence>
<accession>A0A9P7A382</accession>
<dbReference type="EMBL" id="JABBWD010000008">
    <property type="protein sequence ID" value="KAG1780596.1"/>
    <property type="molecule type" value="Genomic_DNA"/>
</dbReference>
<dbReference type="SUPFAM" id="SSF51905">
    <property type="entry name" value="FAD/NAD(P)-binding domain"/>
    <property type="match status" value="1"/>
</dbReference>
<evidence type="ECO:0008006" key="3">
    <source>
        <dbReference type="Google" id="ProtNLM"/>
    </source>
</evidence>
<dbReference type="AlphaFoldDB" id="A0A9P7A382"/>
<keyword evidence="2" id="KW-1185">Reference proteome</keyword>
<dbReference type="OrthoDB" id="5977668at2759"/>
<evidence type="ECO:0000313" key="1">
    <source>
        <dbReference type="EMBL" id="KAG1780596.1"/>
    </source>
</evidence>
<gene>
    <name evidence="1" type="ORF">EV702DRAFT_1177851</name>
</gene>
<organism evidence="1 2">
    <name type="scientific">Suillus placidus</name>
    <dbReference type="NCBI Taxonomy" id="48579"/>
    <lineage>
        <taxon>Eukaryota</taxon>
        <taxon>Fungi</taxon>
        <taxon>Dikarya</taxon>
        <taxon>Basidiomycota</taxon>
        <taxon>Agaricomycotina</taxon>
        <taxon>Agaricomycetes</taxon>
        <taxon>Agaricomycetidae</taxon>
        <taxon>Boletales</taxon>
        <taxon>Suillineae</taxon>
        <taxon>Suillaceae</taxon>
        <taxon>Suillus</taxon>
    </lineage>
</organism>
<protein>
    <recommendedName>
        <fullName evidence="3">FAD/NAD(P)-binding domain-containing protein</fullName>
    </recommendedName>
</protein>